<dbReference type="EMBL" id="JAQGLA010000172">
    <property type="protein sequence ID" value="MDA3631263.1"/>
    <property type="molecule type" value="Genomic_DNA"/>
</dbReference>
<gene>
    <name evidence="2" type="ORF">OU415_37960</name>
</gene>
<reference evidence="2 3" key="1">
    <citation type="submission" date="2022-11" db="EMBL/GenBank/DDBJ databases">
        <title>Draft genome sequence of Saccharopolyspora sp. WRP15-2 isolated from rhizosphere soils of wild rice in Thailand.</title>
        <authorList>
            <person name="Duangmal K."/>
            <person name="Kammanee S."/>
            <person name="Muangham S."/>
        </authorList>
    </citation>
    <scope>NUCLEOTIDE SEQUENCE [LARGE SCALE GENOMIC DNA]</scope>
    <source>
        <strain evidence="2 3">WRP15-2</strain>
    </source>
</reference>
<organism evidence="2 3">
    <name type="scientific">Saccharopolyspora oryzae</name>
    <dbReference type="NCBI Taxonomy" id="2997343"/>
    <lineage>
        <taxon>Bacteria</taxon>
        <taxon>Bacillati</taxon>
        <taxon>Actinomycetota</taxon>
        <taxon>Actinomycetes</taxon>
        <taxon>Pseudonocardiales</taxon>
        <taxon>Pseudonocardiaceae</taxon>
        <taxon>Saccharopolyspora</taxon>
    </lineage>
</organism>
<feature type="non-terminal residue" evidence="2">
    <location>
        <position position="69"/>
    </location>
</feature>
<evidence type="ECO:0000313" key="2">
    <source>
        <dbReference type="EMBL" id="MDA3631263.1"/>
    </source>
</evidence>
<evidence type="ECO:0000256" key="1">
    <source>
        <dbReference type="SAM" id="Phobius"/>
    </source>
</evidence>
<proteinExistence type="predicted"/>
<protein>
    <submittedName>
        <fullName evidence="2">Amino acid permease</fullName>
    </submittedName>
</protein>
<accession>A0ABT4VBN5</accession>
<name>A0ABT4VBN5_9PSEU</name>
<keyword evidence="1" id="KW-0812">Transmembrane</keyword>
<dbReference type="Proteomes" id="UP001210380">
    <property type="component" value="Unassembled WGS sequence"/>
</dbReference>
<keyword evidence="1" id="KW-0472">Membrane</keyword>
<feature type="transmembrane region" description="Helical" evidence="1">
    <location>
        <begin position="17"/>
        <end position="37"/>
    </location>
</feature>
<evidence type="ECO:0000313" key="3">
    <source>
        <dbReference type="Proteomes" id="UP001210380"/>
    </source>
</evidence>
<keyword evidence="1" id="KW-1133">Transmembrane helix</keyword>
<feature type="transmembrane region" description="Helical" evidence="1">
    <location>
        <begin position="43"/>
        <end position="64"/>
    </location>
</feature>
<comment type="caution">
    <text evidence="2">The sequence shown here is derived from an EMBL/GenBank/DDBJ whole genome shotgun (WGS) entry which is preliminary data.</text>
</comment>
<sequence>MTTTAEGLQRRLTLRDLIVSGLLFIGPLAPVGVFGVLDARSGGAVALVYVVATVAMGFTAWSYARMSAA</sequence>
<keyword evidence="3" id="KW-1185">Reference proteome</keyword>